<organism evidence="2 3">
    <name type="scientific">Pseudarcicella hirudinis</name>
    <dbReference type="NCBI Taxonomy" id="1079859"/>
    <lineage>
        <taxon>Bacteria</taxon>
        <taxon>Pseudomonadati</taxon>
        <taxon>Bacteroidota</taxon>
        <taxon>Cytophagia</taxon>
        <taxon>Cytophagales</taxon>
        <taxon>Flectobacillaceae</taxon>
        <taxon>Pseudarcicella</taxon>
    </lineage>
</organism>
<protein>
    <submittedName>
        <fullName evidence="2">Predicted chitinase</fullName>
    </submittedName>
</protein>
<evidence type="ECO:0000313" key="3">
    <source>
        <dbReference type="Proteomes" id="UP000199306"/>
    </source>
</evidence>
<evidence type="ECO:0000256" key="1">
    <source>
        <dbReference type="SAM" id="MobiDB-lite"/>
    </source>
</evidence>
<feature type="non-terminal residue" evidence="2">
    <location>
        <position position="1"/>
    </location>
</feature>
<dbReference type="Gene3D" id="1.10.530.10">
    <property type="match status" value="1"/>
</dbReference>
<keyword evidence="3" id="KW-1185">Reference proteome</keyword>
<gene>
    <name evidence="2" type="ORF">SAMN04515674_11131</name>
</gene>
<proteinExistence type="predicted"/>
<feature type="compositionally biased region" description="Low complexity" evidence="1">
    <location>
        <begin position="1"/>
        <end position="27"/>
    </location>
</feature>
<dbReference type="AlphaFoldDB" id="A0A1I5W7M0"/>
<dbReference type="Proteomes" id="UP000199306">
    <property type="component" value="Unassembled WGS sequence"/>
</dbReference>
<dbReference type="InterPro" id="IPR023346">
    <property type="entry name" value="Lysozyme-like_dom_sf"/>
</dbReference>
<dbReference type="STRING" id="1079859.SAMN04515674_11131"/>
<evidence type="ECO:0000313" key="2">
    <source>
        <dbReference type="EMBL" id="SFQ15764.1"/>
    </source>
</evidence>
<accession>A0A1I5W7M0</accession>
<dbReference type="EMBL" id="FOXH01000011">
    <property type="protein sequence ID" value="SFQ15764.1"/>
    <property type="molecule type" value="Genomic_DNA"/>
</dbReference>
<name>A0A1I5W7M0_9BACT</name>
<feature type="region of interest" description="Disordered" evidence="1">
    <location>
        <begin position="1"/>
        <end position="37"/>
    </location>
</feature>
<dbReference type="SUPFAM" id="SSF53955">
    <property type="entry name" value="Lysozyme-like"/>
    <property type="match status" value="1"/>
</dbReference>
<dbReference type="RefSeq" id="WP_177219437.1">
    <property type="nucleotide sequence ID" value="NZ_FOXH01000011.1"/>
</dbReference>
<sequence length="660" mass="72757">KSNSKPAASASNTSSPKTNSNSNNSSTTGNVEDPLDIIVSSQDISPAAIAQKRDELDKLETPSESRCGGSMHSTVDCNITPKVYSGTVAFVPAKGQKIYMNGYEIIVTSGDASAGEGLLYYPFVRQRIPVGWSGISIVEGEKGKDYGCITAGEVKAQGSNGTVVTNDLERQITALLSSGPGSYSGKFGEALEAMKAKAQELLDKIARGEKPGKEDYQEYNNICKAIKSGIESIKNTTQTQNTDPRFLAKIAPILNDLDSYKDKLLAEADCDGLGYHSEPREAVFYASTKSQLYPEALVSICRLGESSSLAGNILNRIEDLAVETAAAKSSIKCGCDGLMDYLTGDGNCQSVIYSLELLKRDISKNKVSHKLSNPAGGTGQVKVGEVCIDNLQIRFYGDNPEINPLSKEKTEEGIDFSAPNSSNIVLNVNVLDKAEKDKKIEAVWGYLGESVEETNAFTGELDEELLKKIFPKVDQEDSKKIIPFLNKYLLEFGITTCEERIHFFTQIAEETTQLKDLSELPSDYASSQSRYKGRGLMQLTGWEYNYKPFEAYCRGLGDEVDFENHPEEVATNPKYAVLSAFWYWKIEKKCSRYCNNLSEDSLLNISKLVNCGNTEFCGYTKNPITGERERCYDCEPNGWSKRKNLKDLKNYFLVSKHKII</sequence>
<reference evidence="2 3" key="1">
    <citation type="submission" date="2016-10" db="EMBL/GenBank/DDBJ databases">
        <authorList>
            <person name="de Groot N.N."/>
        </authorList>
    </citation>
    <scope>NUCLEOTIDE SEQUENCE [LARGE SCALE GENOMIC DNA]</scope>
    <source>
        <strain evidence="3">E92,LMG 26720,CCM 7988</strain>
    </source>
</reference>